<dbReference type="RefSeq" id="WP_013756779.1">
    <property type="nucleotide sequence ID" value="NC_015499.1"/>
</dbReference>
<dbReference type="PROSITE" id="PS00150">
    <property type="entry name" value="ACYLPHOSPHATASE_1"/>
    <property type="match status" value="1"/>
</dbReference>
<dbReference type="InterPro" id="IPR011125">
    <property type="entry name" value="Znf_HypF"/>
</dbReference>
<protein>
    <recommendedName>
        <fullName evidence="8">Carbamoyltransferase</fullName>
        <ecNumber evidence="8">6.2.-.-</ecNumber>
    </recommendedName>
</protein>
<evidence type="ECO:0000259" key="11">
    <source>
        <dbReference type="PROSITE" id="PS51163"/>
    </source>
</evidence>
<gene>
    <name evidence="12" type="ORF">Thena_1444</name>
</gene>
<dbReference type="InterPro" id="IPR055128">
    <property type="entry name" value="HypF_C_2"/>
</dbReference>
<comment type="catalytic activity">
    <reaction evidence="7">
        <text>C-terminal L-cysteinyl-[HypE protein] + carbamoyl phosphate + ATP + H2O = C-terminal S-carboxamide-L-cysteinyl-[HypE protein] + AMP + phosphate + diphosphate + H(+)</text>
        <dbReference type="Rhea" id="RHEA:55636"/>
        <dbReference type="Rhea" id="RHEA-COMP:14247"/>
        <dbReference type="Rhea" id="RHEA-COMP:14392"/>
        <dbReference type="ChEBI" id="CHEBI:15377"/>
        <dbReference type="ChEBI" id="CHEBI:15378"/>
        <dbReference type="ChEBI" id="CHEBI:30616"/>
        <dbReference type="ChEBI" id="CHEBI:33019"/>
        <dbReference type="ChEBI" id="CHEBI:43474"/>
        <dbReference type="ChEBI" id="CHEBI:58228"/>
        <dbReference type="ChEBI" id="CHEBI:76913"/>
        <dbReference type="ChEBI" id="CHEBI:139126"/>
        <dbReference type="ChEBI" id="CHEBI:456215"/>
    </reaction>
</comment>
<dbReference type="HOGENOM" id="CLU_009164_0_0_9"/>
<dbReference type="Gene3D" id="3.30.420.40">
    <property type="match status" value="1"/>
</dbReference>
<dbReference type="GO" id="GO:0051604">
    <property type="term" value="P:protein maturation"/>
    <property type="evidence" value="ECO:0007669"/>
    <property type="project" value="TreeGrafter"/>
</dbReference>
<accession>M1E898</accession>
<sequence>MLKHVFVRVEGIVQGVGFRPFIYRLAKELSLNGYCLNDTEGVTIEVEGEEEKLDKFLIAIKNDFPPLAVVNSIRSEKREMVGYKDFVIEKSKQTDKKTTFISPDTNICDDCLRELFDKNDRRFHYPFITCTNCGPRFSIIYDIPYDRKNTTMNHFELCPECKKEYLDPLDRRFHTQPTACPLCGPSVYLYDKDKNLIKEKVDDVVQETYNLLMKGKIIAIKGVGGFHLAVDAKNDEAVLELRKRKRRPFKPFALMANIETIKDFLYTTKKELELLTSRARPIVLLKQKEIALEKISKYIAPHLTYIGIMLPYTPFQYLLFDKGKSMVLVMTSANLSDEPIVYKDDVAFEKLCNIADYFVTYNREIAIQSDDSVMFVLNEKEFFIRRSRGFVPVPFFTKKFNKHIFAAGADLKSSFALSKDNVIFLSQYLGDLESVDTYNVFKNTLKHFEKVFDIKPEIFISDMHPNYFTTRLTNEISNNSQRFFIQHHHAHVAAVMEEHGIEDEVIGVAFDGTGYGLDSKIWGSEFLLANRKEFKRAAHFSYFKLPGSEKAIKEVYRIGLSLLYDLGLNNKEVTKYINFDNKENIEIVLNMLKRNINCPLSCSIGRLFDGIAAILGVSSVVSTEAEAAQKLEELALVGKKIYPLKIELDLSGEIEVPVKEIVKNILELKEKGVPVEDIALSFHNAVSEISVNCVQAIYDKYKVKKVVLCGGSFVNKILLKRIWEVLELFGFEVFLPHRVPLNDSSIALGQICVGKELIK</sequence>
<dbReference type="InterPro" id="IPR001792">
    <property type="entry name" value="Acylphosphatase-like_dom"/>
</dbReference>
<dbReference type="SUPFAM" id="SSF54975">
    <property type="entry name" value="Acylphosphatase/BLUF domain-like"/>
    <property type="match status" value="1"/>
</dbReference>
<dbReference type="SUPFAM" id="SSF55821">
    <property type="entry name" value="YrdC/RibB"/>
    <property type="match status" value="1"/>
</dbReference>
<dbReference type="STRING" id="747365.Thena_1444"/>
<dbReference type="InterPro" id="IPR004421">
    <property type="entry name" value="Carbamoyltransferase_HypF"/>
</dbReference>
<reference evidence="12 13" key="1">
    <citation type="submission" date="2011-04" db="EMBL/GenBank/DDBJ databases">
        <title>The complete genome of Thermodesulfobium narugense DSM 14796.</title>
        <authorList>
            <consortium name="US DOE Joint Genome Institute (JGI-PGF)"/>
            <person name="Lucas S."/>
            <person name="Han J."/>
            <person name="Lapidus A."/>
            <person name="Bruce D."/>
            <person name="Goodwin L."/>
            <person name="Pitluck S."/>
            <person name="Peters L."/>
            <person name="Kyrpides N."/>
            <person name="Mavromatis K."/>
            <person name="Pagani I."/>
            <person name="Ivanova N."/>
            <person name="Ovchinnikova G."/>
            <person name="Zhang X."/>
            <person name="Saunders L."/>
            <person name="Detter J.C."/>
            <person name="Tapia R."/>
            <person name="Han C."/>
            <person name="Land M."/>
            <person name="Hauser L."/>
            <person name="Markowitz V."/>
            <person name="Cheng J.-F."/>
            <person name="Hugenholtz P."/>
            <person name="Woyke T."/>
            <person name="Wu D."/>
            <person name="Spring S."/>
            <person name="Schroeder M."/>
            <person name="Brambilla E."/>
            <person name="Klenk H.-P."/>
            <person name="Eisen J.A."/>
        </authorList>
    </citation>
    <scope>NUCLEOTIDE SEQUENCE [LARGE SCALE GENOMIC DNA]</scope>
    <source>
        <strain evidence="12 13">DSM 14796</strain>
    </source>
</reference>
<organism evidence="12 13">
    <name type="scientific">Thermodesulfobium narugense DSM 14796</name>
    <dbReference type="NCBI Taxonomy" id="747365"/>
    <lineage>
        <taxon>Bacteria</taxon>
        <taxon>Pseudomonadati</taxon>
        <taxon>Thermodesulfobiota</taxon>
        <taxon>Thermodesulfobiia</taxon>
        <taxon>Thermodesulfobiales</taxon>
        <taxon>Thermodesulfobiaceae</taxon>
        <taxon>Thermodesulfobium</taxon>
    </lineage>
</organism>
<feature type="active site" evidence="9">
    <location>
        <position position="37"/>
    </location>
</feature>
<dbReference type="InterPro" id="IPR036046">
    <property type="entry name" value="Acylphosphatase-like_dom_sf"/>
</dbReference>
<dbReference type="EMBL" id="CP002690">
    <property type="protein sequence ID" value="AEE15058.1"/>
    <property type="molecule type" value="Genomic_DNA"/>
</dbReference>
<evidence type="ECO:0000256" key="6">
    <source>
        <dbReference type="ARBA" id="ARBA00022833"/>
    </source>
</evidence>
<dbReference type="InterPro" id="IPR017968">
    <property type="entry name" value="Acylphosphatase_CS"/>
</dbReference>
<dbReference type="PIRSF" id="PIRSF006256">
    <property type="entry name" value="CMPcnvr_hdrg_mat"/>
    <property type="match status" value="1"/>
</dbReference>
<dbReference type="InterPro" id="IPR041440">
    <property type="entry name" value="HypF_C"/>
</dbReference>
<dbReference type="eggNOG" id="COG0068">
    <property type="taxonomic scope" value="Bacteria"/>
</dbReference>
<dbReference type="InterPro" id="IPR051060">
    <property type="entry name" value="Carbamoyltrans_HypF-like"/>
</dbReference>
<dbReference type="GO" id="GO:0016874">
    <property type="term" value="F:ligase activity"/>
    <property type="evidence" value="ECO:0007669"/>
    <property type="project" value="UniProtKB-UniRule"/>
</dbReference>
<evidence type="ECO:0000256" key="4">
    <source>
        <dbReference type="ARBA" id="ARBA00022723"/>
    </source>
</evidence>
<feature type="domain" description="Acylphosphatase-like" evidence="10">
    <location>
        <begin position="4"/>
        <end position="90"/>
    </location>
</feature>
<keyword evidence="3" id="KW-0436">Ligase</keyword>
<dbReference type="EC" id="6.2.-.-" evidence="8"/>
<dbReference type="Gene3D" id="3.30.110.120">
    <property type="match status" value="1"/>
</dbReference>
<dbReference type="Proteomes" id="UP000011765">
    <property type="component" value="Chromosome"/>
</dbReference>
<dbReference type="Pfam" id="PF00708">
    <property type="entry name" value="Acylphosphatase"/>
    <property type="match status" value="1"/>
</dbReference>
<evidence type="ECO:0000256" key="2">
    <source>
        <dbReference type="ARBA" id="ARBA00008097"/>
    </source>
</evidence>
<dbReference type="Pfam" id="PF01300">
    <property type="entry name" value="Sua5_yciO_yrdC"/>
    <property type="match status" value="1"/>
</dbReference>
<dbReference type="NCBIfam" id="TIGR00143">
    <property type="entry name" value="hypF"/>
    <property type="match status" value="1"/>
</dbReference>
<keyword evidence="13" id="KW-1185">Reference proteome</keyword>
<evidence type="ECO:0000256" key="3">
    <source>
        <dbReference type="ARBA" id="ARBA00022598"/>
    </source>
</evidence>
<dbReference type="InterPro" id="IPR017945">
    <property type="entry name" value="DHBP_synth_RibB-like_a/b_dom"/>
</dbReference>
<dbReference type="PANTHER" id="PTHR42959:SF1">
    <property type="entry name" value="CARBAMOYLTRANSFERASE HYPF"/>
    <property type="match status" value="1"/>
</dbReference>
<dbReference type="PROSITE" id="PS51163">
    <property type="entry name" value="YRDC"/>
    <property type="match status" value="1"/>
</dbReference>
<comment type="catalytic activity">
    <reaction evidence="9">
        <text>an acyl phosphate + H2O = a carboxylate + phosphate + H(+)</text>
        <dbReference type="Rhea" id="RHEA:14965"/>
        <dbReference type="ChEBI" id="CHEBI:15377"/>
        <dbReference type="ChEBI" id="CHEBI:15378"/>
        <dbReference type="ChEBI" id="CHEBI:29067"/>
        <dbReference type="ChEBI" id="CHEBI:43474"/>
        <dbReference type="ChEBI" id="CHEBI:59918"/>
        <dbReference type="EC" id="3.6.1.7"/>
    </reaction>
</comment>
<keyword evidence="4" id="KW-0479">Metal-binding</keyword>
<dbReference type="AlphaFoldDB" id="M1E898"/>
<evidence type="ECO:0000259" key="10">
    <source>
        <dbReference type="PROSITE" id="PS51160"/>
    </source>
</evidence>
<dbReference type="UniPathway" id="UPA00335"/>
<feature type="active site" evidence="9">
    <location>
        <position position="19"/>
    </location>
</feature>
<dbReference type="PROSITE" id="PS51160">
    <property type="entry name" value="ACYLPHOSPHATASE_3"/>
    <property type="match status" value="1"/>
</dbReference>
<evidence type="ECO:0000256" key="1">
    <source>
        <dbReference type="ARBA" id="ARBA00004711"/>
    </source>
</evidence>
<comment type="similarity">
    <text evidence="2 8">Belongs to the carbamoyltransferase HypF family.</text>
</comment>
<evidence type="ECO:0000313" key="13">
    <source>
        <dbReference type="Proteomes" id="UP000011765"/>
    </source>
</evidence>
<dbReference type="Gene3D" id="3.90.870.50">
    <property type="match status" value="1"/>
</dbReference>
<comment type="pathway">
    <text evidence="1">Protein modification; [NiFe] hydrogenase maturation.</text>
</comment>
<proteinExistence type="inferred from homology"/>
<feature type="domain" description="YrdC-like" evidence="11">
    <location>
        <begin position="202"/>
        <end position="389"/>
    </location>
</feature>
<dbReference type="Gene3D" id="3.30.420.360">
    <property type="match status" value="1"/>
</dbReference>
<dbReference type="InterPro" id="IPR043129">
    <property type="entry name" value="ATPase_NBD"/>
</dbReference>
<dbReference type="SUPFAM" id="SSF53067">
    <property type="entry name" value="Actin-like ATPase domain"/>
    <property type="match status" value="1"/>
</dbReference>
<keyword evidence="9" id="KW-0378">Hydrolase</keyword>
<dbReference type="Pfam" id="PF17788">
    <property type="entry name" value="HypF_C"/>
    <property type="match status" value="1"/>
</dbReference>
<dbReference type="GO" id="GO:0003725">
    <property type="term" value="F:double-stranded RNA binding"/>
    <property type="evidence" value="ECO:0007669"/>
    <property type="project" value="InterPro"/>
</dbReference>
<dbReference type="GO" id="GO:0008270">
    <property type="term" value="F:zinc ion binding"/>
    <property type="evidence" value="ECO:0007669"/>
    <property type="project" value="UniProtKB-KW"/>
</dbReference>
<dbReference type="GO" id="GO:0003998">
    <property type="term" value="F:acylphosphatase activity"/>
    <property type="evidence" value="ECO:0007669"/>
    <property type="project" value="UniProtKB-EC"/>
</dbReference>
<dbReference type="Pfam" id="PF22521">
    <property type="entry name" value="HypF_C_2"/>
    <property type="match status" value="1"/>
</dbReference>
<dbReference type="PANTHER" id="PTHR42959">
    <property type="entry name" value="CARBAMOYLTRANSFERASE"/>
    <property type="match status" value="1"/>
</dbReference>
<dbReference type="OrthoDB" id="9808093at2"/>
<evidence type="ECO:0000256" key="9">
    <source>
        <dbReference type="PROSITE-ProRule" id="PRU00520"/>
    </source>
</evidence>
<keyword evidence="5" id="KW-0863">Zinc-finger</keyword>
<evidence type="ECO:0000256" key="8">
    <source>
        <dbReference type="PIRNR" id="PIRNR006256"/>
    </source>
</evidence>
<evidence type="ECO:0000256" key="5">
    <source>
        <dbReference type="ARBA" id="ARBA00022771"/>
    </source>
</evidence>
<evidence type="ECO:0000313" key="12">
    <source>
        <dbReference type="EMBL" id="AEE15058.1"/>
    </source>
</evidence>
<dbReference type="Pfam" id="PF07503">
    <property type="entry name" value="zf-HYPF"/>
    <property type="match status" value="2"/>
</dbReference>
<evidence type="ECO:0000256" key="7">
    <source>
        <dbReference type="ARBA" id="ARBA00048220"/>
    </source>
</evidence>
<dbReference type="GO" id="GO:0016743">
    <property type="term" value="F:carboxyl- or carbamoyltransferase activity"/>
    <property type="evidence" value="ECO:0007669"/>
    <property type="project" value="UniProtKB-UniRule"/>
</dbReference>
<dbReference type="KEGG" id="tnr:Thena_1444"/>
<name>M1E898_9BACT</name>
<dbReference type="InterPro" id="IPR006070">
    <property type="entry name" value="Sua5-like_dom"/>
</dbReference>
<keyword evidence="6" id="KW-0862">Zinc</keyword>